<feature type="transmembrane region" description="Helical" evidence="2">
    <location>
        <begin position="220"/>
        <end position="242"/>
    </location>
</feature>
<dbReference type="EMBL" id="JBHMQV010000009">
    <property type="protein sequence ID" value="MFC0846617.1"/>
    <property type="molecule type" value="Genomic_DNA"/>
</dbReference>
<dbReference type="Pfam" id="PF19877">
    <property type="entry name" value="DUF6350"/>
    <property type="match status" value="1"/>
</dbReference>
<comment type="caution">
    <text evidence="3">The sequence shown here is derived from an EMBL/GenBank/DDBJ whole genome shotgun (WGS) entry which is preliminary data.</text>
</comment>
<evidence type="ECO:0000313" key="3">
    <source>
        <dbReference type="EMBL" id="MFC0846617.1"/>
    </source>
</evidence>
<dbReference type="Proteomes" id="UP001589887">
    <property type="component" value="Unassembled WGS sequence"/>
</dbReference>
<feature type="transmembrane region" description="Helical" evidence="2">
    <location>
        <begin position="288"/>
        <end position="304"/>
    </location>
</feature>
<keyword evidence="4" id="KW-1185">Reference proteome</keyword>
<feature type="transmembrane region" description="Helical" evidence="2">
    <location>
        <begin position="137"/>
        <end position="158"/>
    </location>
</feature>
<name>A0ABV6TLF2_9ACTN</name>
<gene>
    <name evidence="3" type="ORF">ACFH04_23280</name>
</gene>
<protein>
    <submittedName>
        <fullName evidence="3">DUF6350 family protein</fullName>
    </submittedName>
</protein>
<keyword evidence="2" id="KW-0812">Transmembrane</keyword>
<proteinExistence type="predicted"/>
<evidence type="ECO:0000313" key="4">
    <source>
        <dbReference type="Proteomes" id="UP001589887"/>
    </source>
</evidence>
<organism evidence="3 4">
    <name type="scientific">Streptomyces noboritoensis</name>
    <dbReference type="NCBI Taxonomy" id="67337"/>
    <lineage>
        <taxon>Bacteria</taxon>
        <taxon>Bacillati</taxon>
        <taxon>Actinomycetota</taxon>
        <taxon>Actinomycetes</taxon>
        <taxon>Kitasatosporales</taxon>
        <taxon>Streptomycetaceae</taxon>
        <taxon>Streptomyces</taxon>
    </lineage>
</organism>
<feature type="transmembrane region" description="Helical" evidence="2">
    <location>
        <begin position="85"/>
        <end position="104"/>
    </location>
</feature>
<feature type="transmembrane region" description="Helical" evidence="2">
    <location>
        <begin position="262"/>
        <end position="281"/>
    </location>
</feature>
<sequence length="567" mass="58901">MTQVTDRGLMLPAARGRSSVLATCVLRGAMAAGLGLGALAVLVTVVWISSPYPDSGPGGALRSAASLWLLAHGTRLVRPDTLSGVPAPVGVVPLLLVGLPVWLAHRAARDALGEEPEYAYEEEAEEDDGHPSLPPGWIPFAAVTGGYLLVGGAAALYASDGPLPAAPLSAALHLTLVASCAVGAGLWSAYGRPRAPLPRWVPAAVRQVLLHRRTHTAVRAGSAGVAVLLAGGALLAGTALVWHVGAAQDTFLRLAQDWPGRLAVMLLALALVPNAAVWGAAYGLGPGFLLGTGAVATPLGVAGTPTVPHFPLLSALPTEARGSWLTWSVVALPVLAGLVVGWWTARRATGEAWGRGETALAAACGALACGVALALLSALSGGPLGTERLAALGPVWWRTGGAALLWTAAVGVPGALVLRWWWGREAVPDAPRGRWWSRLAWWRRKAEAVEPPVVDAVPDAPPQGRWWLRLAWWRKKGGVVEPGEVEPYDFLPVASWHDSGAREVRWAALREASGGLMPDIAPPAPPVLGEAGVLPEPGVPAEPESEPEPEPESEPESEPEVEPPAPH</sequence>
<dbReference type="InterPro" id="IPR045931">
    <property type="entry name" value="DUF6350"/>
</dbReference>
<feature type="compositionally biased region" description="Acidic residues" evidence="1">
    <location>
        <begin position="543"/>
        <end position="561"/>
    </location>
</feature>
<feature type="transmembrane region" description="Helical" evidence="2">
    <location>
        <begin position="170"/>
        <end position="190"/>
    </location>
</feature>
<accession>A0ABV6TLF2</accession>
<keyword evidence="2" id="KW-0472">Membrane</keyword>
<feature type="transmembrane region" description="Helical" evidence="2">
    <location>
        <begin position="20"/>
        <end position="48"/>
    </location>
</feature>
<feature type="transmembrane region" description="Helical" evidence="2">
    <location>
        <begin position="324"/>
        <end position="345"/>
    </location>
</feature>
<reference evidence="3 4" key="1">
    <citation type="submission" date="2024-09" db="EMBL/GenBank/DDBJ databases">
        <authorList>
            <person name="Sun Q."/>
            <person name="Mori K."/>
        </authorList>
    </citation>
    <scope>NUCLEOTIDE SEQUENCE [LARGE SCALE GENOMIC DNA]</scope>
    <source>
        <strain evidence="3 4">JCM 4557</strain>
    </source>
</reference>
<dbReference type="RefSeq" id="WP_394321781.1">
    <property type="nucleotide sequence ID" value="NZ_JBHMQV010000009.1"/>
</dbReference>
<keyword evidence="2" id="KW-1133">Transmembrane helix</keyword>
<evidence type="ECO:0000256" key="1">
    <source>
        <dbReference type="SAM" id="MobiDB-lite"/>
    </source>
</evidence>
<feature type="transmembrane region" description="Helical" evidence="2">
    <location>
        <begin position="357"/>
        <end position="379"/>
    </location>
</feature>
<feature type="region of interest" description="Disordered" evidence="1">
    <location>
        <begin position="520"/>
        <end position="567"/>
    </location>
</feature>
<feature type="transmembrane region" description="Helical" evidence="2">
    <location>
        <begin position="399"/>
        <end position="422"/>
    </location>
</feature>
<evidence type="ECO:0000256" key="2">
    <source>
        <dbReference type="SAM" id="Phobius"/>
    </source>
</evidence>